<evidence type="ECO:0000256" key="1">
    <source>
        <dbReference type="SAM" id="MobiDB-lite"/>
    </source>
</evidence>
<dbReference type="AlphaFoldDB" id="A0A229SIN2"/>
<name>A0A229SIN2_9PSEU</name>
<keyword evidence="4" id="KW-1185">Reference proteome</keyword>
<evidence type="ECO:0000313" key="3">
    <source>
        <dbReference type="EMBL" id="OXM58644.1"/>
    </source>
</evidence>
<feature type="transmembrane region" description="Helical" evidence="2">
    <location>
        <begin position="329"/>
        <end position="347"/>
    </location>
</feature>
<dbReference type="Gene3D" id="3.30.420.40">
    <property type="match status" value="2"/>
</dbReference>
<reference evidence="3 4" key="1">
    <citation type="submission" date="2017-07" db="EMBL/GenBank/DDBJ databases">
        <title>Amycolatopsis thailandensis Genome sequencing and assembly.</title>
        <authorList>
            <person name="Kaur N."/>
            <person name="Mayilraj S."/>
        </authorList>
    </citation>
    <scope>NUCLEOTIDE SEQUENCE [LARGE SCALE GENOMIC DNA]</scope>
    <source>
        <strain evidence="3 4">JCM 16380</strain>
    </source>
</reference>
<organism evidence="3 4">
    <name type="scientific">Amycolatopsis thailandensis</name>
    <dbReference type="NCBI Taxonomy" id="589330"/>
    <lineage>
        <taxon>Bacteria</taxon>
        <taxon>Bacillati</taxon>
        <taxon>Actinomycetota</taxon>
        <taxon>Actinomycetes</taxon>
        <taxon>Pseudonocardiales</taxon>
        <taxon>Pseudonocardiaceae</taxon>
        <taxon>Amycolatopsis</taxon>
    </lineage>
</organism>
<evidence type="ECO:0000256" key="2">
    <source>
        <dbReference type="SAM" id="Phobius"/>
    </source>
</evidence>
<dbReference type="EMBL" id="NMQT01000008">
    <property type="protein sequence ID" value="OXM58644.1"/>
    <property type="molecule type" value="Genomic_DNA"/>
</dbReference>
<feature type="region of interest" description="Disordered" evidence="1">
    <location>
        <begin position="352"/>
        <end position="384"/>
    </location>
</feature>
<dbReference type="Proteomes" id="UP000215223">
    <property type="component" value="Unassembled WGS sequence"/>
</dbReference>
<keyword evidence="2" id="KW-0472">Membrane</keyword>
<dbReference type="OrthoDB" id="9766019at2"/>
<proteinExistence type="predicted"/>
<sequence>MPYVLGIDIASTRTTAATCVDSGDGWGAPEPSWLGARGPSAATAVFLDDDGYLLTGDAAVEAGLSAPARLLTGFHERVGDDVPVIVGGERFPAESLSAVLVDAAVDQAAERFGEKPRHIVLTHPVGWGSFRRDLLRRALAEAGFPRAALVPAPVAALHAYLAPRGEVTAGVCEFGPDGAVVTIAATGVNGWQPVKTVEGVDPGEAVGKVFELAHGAGIPPQALAGIVLCGEAPPVSGRTPCPVFASSDPVLTVATGAANIAARRDVPRPGGPRSNALAAVETVETTLLPRVDPLEELTERPERPPVDITPFPLPEPTGAAKLLSRRKPIVAGAAVVVLAATTLFFTLTTREATADKGPEAPPATSSSCAPSTPGATPTSPEGRC</sequence>
<accession>A0A229SIN2</accession>
<dbReference type="SUPFAM" id="SSF53067">
    <property type="entry name" value="Actin-like ATPase domain"/>
    <property type="match status" value="1"/>
</dbReference>
<feature type="compositionally biased region" description="Low complexity" evidence="1">
    <location>
        <begin position="362"/>
        <end position="384"/>
    </location>
</feature>
<dbReference type="RefSeq" id="WP_093932082.1">
    <property type="nucleotide sequence ID" value="NZ_JBHUSO010000075.1"/>
</dbReference>
<keyword evidence="2" id="KW-0812">Transmembrane</keyword>
<comment type="caution">
    <text evidence="3">The sequence shown here is derived from an EMBL/GenBank/DDBJ whole genome shotgun (WGS) entry which is preliminary data.</text>
</comment>
<evidence type="ECO:0000313" key="4">
    <source>
        <dbReference type="Proteomes" id="UP000215223"/>
    </source>
</evidence>
<gene>
    <name evidence="3" type="ORF">CFP71_01930</name>
</gene>
<dbReference type="InterPro" id="IPR043129">
    <property type="entry name" value="ATPase_NBD"/>
</dbReference>
<keyword evidence="2" id="KW-1133">Transmembrane helix</keyword>
<protein>
    <submittedName>
        <fullName evidence="3">Molecular chaperone DnaK</fullName>
    </submittedName>
</protein>